<feature type="domain" description="DUF3898" evidence="2">
    <location>
        <begin position="259"/>
        <end position="347"/>
    </location>
</feature>
<dbReference type="InterPro" id="IPR025012">
    <property type="entry name" value="DUF3898"/>
</dbReference>
<gene>
    <name evidence="3" type="ORF">NDK47_12665</name>
</gene>
<evidence type="ECO:0000313" key="4">
    <source>
        <dbReference type="Proteomes" id="UP001056500"/>
    </source>
</evidence>
<name>A0ABY4WLP9_9BACL</name>
<keyword evidence="4" id="KW-1185">Reference proteome</keyword>
<dbReference type="Pfam" id="PF13039">
    <property type="entry name" value="DUF3900"/>
    <property type="match status" value="1"/>
</dbReference>
<reference evidence="3" key="1">
    <citation type="submission" date="2022-06" db="EMBL/GenBank/DDBJ databases">
        <title>Genome sequencing of Brevibacillus sp. BB3-R1.</title>
        <authorList>
            <person name="Heo J."/>
            <person name="Lee D."/>
            <person name="Won M."/>
            <person name="Han B.-H."/>
            <person name="Hong S.-B."/>
            <person name="Kwon S.-W."/>
        </authorList>
    </citation>
    <scope>NUCLEOTIDE SEQUENCE</scope>
    <source>
        <strain evidence="3">BB3-R1</strain>
    </source>
</reference>
<dbReference type="Proteomes" id="UP001056500">
    <property type="component" value="Chromosome"/>
</dbReference>
<protein>
    <submittedName>
        <fullName evidence="3">DUF3900 domain-containing protein</fullName>
    </submittedName>
</protein>
<evidence type="ECO:0000313" key="3">
    <source>
        <dbReference type="EMBL" id="USG68076.1"/>
    </source>
</evidence>
<feature type="region of interest" description="Disordered" evidence="1">
    <location>
        <begin position="349"/>
        <end position="390"/>
    </location>
</feature>
<accession>A0ABY4WLP9</accession>
<dbReference type="InterPro" id="IPR025006">
    <property type="entry name" value="DUF3900"/>
</dbReference>
<dbReference type="RefSeq" id="WP_251875405.1">
    <property type="nucleotide sequence ID" value="NZ_CP098755.1"/>
</dbReference>
<dbReference type="EMBL" id="CP098755">
    <property type="protein sequence ID" value="USG68076.1"/>
    <property type="molecule type" value="Genomic_DNA"/>
</dbReference>
<evidence type="ECO:0000259" key="2">
    <source>
        <dbReference type="Pfam" id="PF13037"/>
    </source>
</evidence>
<proteinExistence type="predicted"/>
<evidence type="ECO:0000256" key="1">
    <source>
        <dbReference type="SAM" id="MobiDB-lite"/>
    </source>
</evidence>
<organism evidence="3 4">
    <name type="scientific">Brevibacillus ruminantium</name>
    <dbReference type="NCBI Taxonomy" id="2950604"/>
    <lineage>
        <taxon>Bacteria</taxon>
        <taxon>Bacillati</taxon>
        <taxon>Bacillota</taxon>
        <taxon>Bacilli</taxon>
        <taxon>Bacillales</taxon>
        <taxon>Paenibacillaceae</taxon>
        <taxon>Brevibacillus</taxon>
    </lineage>
</organism>
<sequence length="390" mass="44941">MNFIIDWLSFSLIDQQEEESGTKRVRMTRHLSADEYVKSELRDFLDGEFARIAKRKTELNPKSEASPTKLGQFVIEAGHPLDANPNYALLQRLLRAETVGESHEPTQEIIHSYLRTSQVRGGVLIIVRTRLETLNEPYVFILKCDFEQKTAVITDEQSLIANVQMAINAKNMKSLMYPHMIEMGMNDPYHVKIHQFSHARYFEEFLRFVEYPQTLTQIVSEEVLTLARQHIDLTYPEASEERMRAEEEIELIAASPKRELTERWDHETVMEAAQIITDKQPEIELKCKLDHMQVKALLADYGKNFYIAKVNGRYVLLLDGDFLQFERGVSPVEFLKPQDIHEIIRELETRQPGMGGPQHAPAAPTERPPWEDHETSGGQTGTNDAPPPWE</sequence>
<dbReference type="Pfam" id="PF13037">
    <property type="entry name" value="DUF3898"/>
    <property type="match status" value="1"/>
</dbReference>